<evidence type="ECO:0000313" key="4">
    <source>
        <dbReference type="RefSeq" id="XP_004493419.1"/>
    </source>
</evidence>
<dbReference type="PROSITE" id="PS51354">
    <property type="entry name" value="GLUTAREDOXIN_2"/>
    <property type="match status" value="1"/>
</dbReference>
<dbReference type="PaxDb" id="3827-XP_004493419.1"/>
<feature type="region of interest" description="Disordered" evidence="1">
    <location>
        <begin position="109"/>
        <end position="132"/>
    </location>
</feature>
<protein>
    <submittedName>
        <fullName evidence="4">Uncharacterized protein At5g39865-like</fullName>
    </submittedName>
</protein>
<dbReference type="RefSeq" id="XP_004493419.1">
    <property type="nucleotide sequence ID" value="XM_004493362.3"/>
</dbReference>
<dbReference type="PANTHER" id="PTHR45669">
    <property type="entry name" value="GLUTAREDOXIN DOMAIN-CONTAINING CYSTEINE-RICH PROTEIN CG12206-RELATED"/>
    <property type="match status" value="1"/>
</dbReference>
<dbReference type="InterPro" id="IPR036249">
    <property type="entry name" value="Thioredoxin-like_sf"/>
</dbReference>
<gene>
    <name evidence="4" type="primary">LOC101510228</name>
</gene>
<dbReference type="Pfam" id="PF00462">
    <property type="entry name" value="Glutaredoxin"/>
    <property type="match status" value="1"/>
</dbReference>
<keyword evidence="3" id="KW-1185">Reference proteome</keyword>
<organism evidence="3 4">
    <name type="scientific">Cicer arietinum</name>
    <name type="common">Chickpea</name>
    <name type="synonym">Garbanzo</name>
    <dbReference type="NCBI Taxonomy" id="3827"/>
    <lineage>
        <taxon>Eukaryota</taxon>
        <taxon>Viridiplantae</taxon>
        <taxon>Streptophyta</taxon>
        <taxon>Embryophyta</taxon>
        <taxon>Tracheophyta</taxon>
        <taxon>Spermatophyta</taxon>
        <taxon>Magnoliopsida</taxon>
        <taxon>eudicotyledons</taxon>
        <taxon>Gunneridae</taxon>
        <taxon>Pentapetalae</taxon>
        <taxon>rosids</taxon>
        <taxon>fabids</taxon>
        <taxon>Fabales</taxon>
        <taxon>Fabaceae</taxon>
        <taxon>Papilionoideae</taxon>
        <taxon>50 kb inversion clade</taxon>
        <taxon>NPAAA clade</taxon>
        <taxon>Hologalegina</taxon>
        <taxon>IRL clade</taxon>
        <taxon>Cicereae</taxon>
        <taxon>Cicer</taxon>
    </lineage>
</organism>
<feature type="domain" description="Glutaredoxin" evidence="2">
    <location>
        <begin position="297"/>
        <end position="363"/>
    </location>
</feature>
<evidence type="ECO:0000259" key="2">
    <source>
        <dbReference type="Pfam" id="PF00462"/>
    </source>
</evidence>
<dbReference type="AlphaFoldDB" id="A0A1S2XRK0"/>
<dbReference type="Gene3D" id="3.40.30.10">
    <property type="entry name" value="Glutaredoxin"/>
    <property type="match status" value="1"/>
</dbReference>
<dbReference type="SUPFAM" id="SSF52833">
    <property type="entry name" value="Thioredoxin-like"/>
    <property type="match status" value="1"/>
</dbReference>
<dbReference type="eggNOG" id="KOG2824">
    <property type="taxonomic scope" value="Eukaryota"/>
</dbReference>
<sequence>MGCSASKTTTIVAKQNPEDNNNNNQSPSVSFQSSFSSTTSSSFSSSSYANASQYFNSSPPVRKALSLTMPLVHHLPTKKGDTHHLVSLTSTTYGSLLLIDQKVPNFTSHDGTHFSKTSQNGTNQTNQEQSLSPDSVINTWELMHDLDEDSSHDIIAKAHKVSIFDNPLGFSDKHSSCRYTTFDGSAKKNLLDSFELLKASETVIEKNASELFVKKPLWQHLSEEALLAKLDPSVAWSYRRALSSRQLGSNNNNKNNLFRGVMSMGSSPMSMNSSSSTTCSLFDKSLCALPGTEDRIVVYCTSLRGIRKTYEDCCSVRMILRGFRVVVDERDISMDSSYRKELQNALGGKVVTLPQVFIRGKHVGNAEEMKQLNESGELAKLLKGFPTQESWFVCDKCGDARFVPCPNCNGSRKVFEEEQGKLKRCLHCNENGLIRCTSCCS</sequence>
<name>A0A1S2XRK0_CICAR</name>
<accession>A0A1S2XRK0</accession>
<feature type="region of interest" description="Disordered" evidence="1">
    <location>
        <begin position="1"/>
        <end position="33"/>
    </location>
</feature>
<dbReference type="KEGG" id="cam:101510228"/>
<dbReference type="GeneID" id="101510228"/>
<feature type="compositionally biased region" description="Low complexity" evidence="1">
    <location>
        <begin position="20"/>
        <end position="33"/>
    </location>
</feature>
<dbReference type="PANTHER" id="PTHR45669:SF18">
    <property type="entry name" value="GLUTAREDOXIN FAMILY PROTEIN"/>
    <property type="match status" value="1"/>
</dbReference>
<reference evidence="3" key="1">
    <citation type="journal article" date="2013" name="Nat. Biotechnol.">
        <title>Draft genome sequence of chickpea (Cicer arietinum) provides a resource for trait improvement.</title>
        <authorList>
            <person name="Varshney R.K."/>
            <person name="Song C."/>
            <person name="Saxena R.K."/>
            <person name="Azam S."/>
            <person name="Yu S."/>
            <person name="Sharpe A.G."/>
            <person name="Cannon S."/>
            <person name="Baek J."/>
            <person name="Rosen B.D."/>
            <person name="Tar'an B."/>
            <person name="Millan T."/>
            <person name="Zhang X."/>
            <person name="Ramsay L.D."/>
            <person name="Iwata A."/>
            <person name="Wang Y."/>
            <person name="Nelson W."/>
            <person name="Farmer A.D."/>
            <person name="Gaur P.M."/>
            <person name="Soderlund C."/>
            <person name="Penmetsa R.V."/>
            <person name="Xu C."/>
            <person name="Bharti A.K."/>
            <person name="He W."/>
            <person name="Winter P."/>
            <person name="Zhao S."/>
            <person name="Hane J.K."/>
            <person name="Carrasquilla-Garcia N."/>
            <person name="Condie J.A."/>
            <person name="Upadhyaya H.D."/>
            <person name="Luo M.C."/>
            <person name="Thudi M."/>
            <person name="Gowda C.L."/>
            <person name="Singh N.P."/>
            <person name="Lichtenzveig J."/>
            <person name="Gali K.K."/>
            <person name="Rubio J."/>
            <person name="Nadarajan N."/>
            <person name="Dolezel J."/>
            <person name="Bansal K.C."/>
            <person name="Xu X."/>
            <person name="Edwards D."/>
            <person name="Zhang G."/>
            <person name="Kahl G."/>
            <person name="Gil J."/>
            <person name="Singh K.B."/>
            <person name="Datta S.K."/>
            <person name="Jackson S.A."/>
            <person name="Wang J."/>
            <person name="Cook D.R."/>
        </authorList>
    </citation>
    <scope>NUCLEOTIDE SEQUENCE [LARGE SCALE GENOMIC DNA]</scope>
    <source>
        <strain evidence="3">cv. CDC Frontier</strain>
    </source>
</reference>
<dbReference type="InterPro" id="IPR002109">
    <property type="entry name" value="Glutaredoxin"/>
</dbReference>
<evidence type="ECO:0000313" key="3">
    <source>
        <dbReference type="Proteomes" id="UP000087171"/>
    </source>
</evidence>
<reference evidence="4" key="2">
    <citation type="submission" date="2025-08" db="UniProtKB">
        <authorList>
            <consortium name="RefSeq"/>
        </authorList>
    </citation>
    <scope>IDENTIFICATION</scope>
    <source>
        <tissue evidence="4">Etiolated seedlings</tissue>
    </source>
</reference>
<proteinExistence type="predicted"/>
<dbReference type="Pfam" id="PF23733">
    <property type="entry name" value="GRXCR1-2_C"/>
    <property type="match status" value="1"/>
</dbReference>
<dbReference type="SMR" id="A0A1S2XRK0"/>
<feature type="compositionally biased region" description="Polar residues" evidence="1">
    <location>
        <begin position="1"/>
        <end position="13"/>
    </location>
</feature>
<evidence type="ECO:0000256" key="1">
    <source>
        <dbReference type="SAM" id="MobiDB-lite"/>
    </source>
</evidence>
<dbReference type="OrthoDB" id="423313at2759"/>
<dbReference type="CDD" id="cd03031">
    <property type="entry name" value="GRX_GRX_like"/>
    <property type="match status" value="1"/>
</dbReference>
<dbReference type="Proteomes" id="UP000087171">
    <property type="component" value="Chromosome Ca3"/>
</dbReference>